<evidence type="ECO:0000256" key="12">
    <source>
        <dbReference type="ARBA" id="ARBA00047899"/>
    </source>
</evidence>
<comment type="function">
    <text evidence="1">Component of the EKC/KEOPS complex that is required for the formation of a threonylcarbamoyl group on adenosine at position 37 (t(6)A37) in tRNAs that read codons beginning with adenine. The complex is probably involved in the transfer of the threonylcarbamoyl moiety of threonylcarbamoyl-AMP (TC-AMP) to the N6 group of A37. BUD32 has ATPase activity in the context of the EKC/KEOPS complex and likely plays a supporting role to the catalytic subunit KAE1. The EKC/KEOPS complex also promotes both telomere uncapping and telomere elongation. The complex is required for efficient recruitment of transcriptional coactivators.</text>
</comment>
<dbReference type="InterPro" id="IPR008266">
    <property type="entry name" value="Tyr_kinase_AS"/>
</dbReference>
<dbReference type="Gene3D" id="1.10.510.10">
    <property type="entry name" value="Transferase(Phosphotransferase) domain 1"/>
    <property type="match status" value="1"/>
</dbReference>
<keyword evidence="8" id="KW-0418">Kinase</keyword>
<dbReference type="SUPFAM" id="SSF56112">
    <property type="entry name" value="Protein kinase-like (PK-like)"/>
    <property type="match status" value="1"/>
</dbReference>
<name>A0A7S9PX15_EPIFF</name>
<evidence type="ECO:0000256" key="8">
    <source>
        <dbReference type="ARBA" id="ARBA00022777"/>
    </source>
</evidence>
<evidence type="ECO:0000256" key="5">
    <source>
        <dbReference type="ARBA" id="ARBA00019973"/>
    </source>
</evidence>
<evidence type="ECO:0000256" key="9">
    <source>
        <dbReference type="ARBA" id="ARBA00022840"/>
    </source>
</evidence>
<dbReference type="AlphaFoldDB" id="A0A7S9PX15"/>
<evidence type="ECO:0000256" key="2">
    <source>
        <dbReference type="ARBA" id="ARBA00011534"/>
    </source>
</evidence>
<dbReference type="PANTHER" id="PTHR44329:SF288">
    <property type="entry name" value="MITOGEN-ACTIVATED PROTEIN KINASE KINASE KINASE 20"/>
    <property type="match status" value="1"/>
</dbReference>
<dbReference type="GO" id="GO:0005524">
    <property type="term" value="F:ATP binding"/>
    <property type="evidence" value="ECO:0007669"/>
    <property type="project" value="UniProtKB-KW"/>
</dbReference>
<evidence type="ECO:0000256" key="11">
    <source>
        <dbReference type="ARBA" id="ARBA00033194"/>
    </source>
</evidence>
<dbReference type="Proteomes" id="UP000594364">
    <property type="component" value="Chromosome 5"/>
</dbReference>
<gene>
    <name evidence="15" type="ORF">C2857_000020</name>
</gene>
<dbReference type="PANTHER" id="PTHR44329">
    <property type="entry name" value="SERINE/THREONINE-PROTEIN KINASE TNNI3K-RELATED"/>
    <property type="match status" value="1"/>
</dbReference>
<dbReference type="EMBL" id="CP031389">
    <property type="protein sequence ID" value="QPH09310.1"/>
    <property type="molecule type" value="Genomic_DNA"/>
</dbReference>
<evidence type="ECO:0000256" key="3">
    <source>
        <dbReference type="ARBA" id="ARBA00012513"/>
    </source>
</evidence>
<dbReference type="InterPro" id="IPR000719">
    <property type="entry name" value="Prot_kinase_dom"/>
</dbReference>
<sequence length="260" mass="29212">MTFSESKIDVPDHIRHNETVGAGLSSWVHRLNAVAKCYSSTEKTARAREIAVYERLGSAARWHEGIMRFYGILDDQCVVLQFAHNGSIRQYLSQPLGFQRVSLSKKLLWAEQATSAIAFLHSKNVFHCDISCNNIFLDENLNAKVGDFAGSSIDGAECLSWYETSHSHPDMMDPSPKTEVFALGSTFYEMLLGKPPFQGLSELAIQESFKDRRYPSLESLPTLQSIIANCWGQQYETVDELSQDLRENGNLSHCLLSLLN</sequence>
<comment type="catalytic activity">
    <reaction evidence="12">
        <text>L-threonyl-[protein] + ATP = O-phospho-L-threonyl-[protein] + ADP + H(+)</text>
        <dbReference type="Rhea" id="RHEA:46608"/>
        <dbReference type="Rhea" id="RHEA-COMP:11060"/>
        <dbReference type="Rhea" id="RHEA-COMP:11605"/>
        <dbReference type="ChEBI" id="CHEBI:15378"/>
        <dbReference type="ChEBI" id="CHEBI:30013"/>
        <dbReference type="ChEBI" id="CHEBI:30616"/>
        <dbReference type="ChEBI" id="CHEBI:61977"/>
        <dbReference type="ChEBI" id="CHEBI:456216"/>
        <dbReference type="EC" id="2.7.11.1"/>
    </reaction>
</comment>
<organism evidence="15 16">
    <name type="scientific">Epichloe festucae (strain Fl1)</name>
    <dbReference type="NCBI Taxonomy" id="877507"/>
    <lineage>
        <taxon>Eukaryota</taxon>
        <taxon>Fungi</taxon>
        <taxon>Dikarya</taxon>
        <taxon>Ascomycota</taxon>
        <taxon>Pezizomycotina</taxon>
        <taxon>Sordariomycetes</taxon>
        <taxon>Hypocreomycetidae</taxon>
        <taxon>Hypocreales</taxon>
        <taxon>Clavicipitaceae</taxon>
        <taxon>Epichloe</taxon>
    </lineage>
</organism>
<dbReference type="PROSITE" id="PS50011">
    <property type="entry name" value="PROTEIN_KINASE_DOM"/>
    <property type="match status" value="1"/>
</dbReference>
<reference evidence="15 16" key="1">
    <citation type="journal article" date="2018" name="PLoS Genet.">
        <title>Repeat elements organise 3D genome structure and mediate transcription in the filamentous fungus Epichloe festucae.</title>
        <authorList>
            <person name="Winter D.J."/>
            <person name="Ganley A.R.D."/>
            <person name="Young C.A."/>
            <person name="Liachko I."/>
            <person name="Schardl C.L."/>
            <person name="Dupont P.Y."/>
            <person name="Berry D."/>
            <person name="Ram A."/>
            <person name="Scott B."/>
            <person name="Cox M.P."/>
        </authorList>
    </citation>
    <scope>NUCLEOTIDE SEQUENCE [LARGE SCALE GENOMIC DNA]</scope>
    <source>
        <strain evidence="15 16">Fl1</strain>
    </source>
</reference>
<evidence type="ECO:0000313" key="15">
    <source>
        <dbReference type="EMBL" id="QPH09310.1"/>
    </source>
</evidence>
<protein>
    <recommendedName>
        <fullName evidence="5">EKC/KEOPS complex subunit BUD32</fullName>
        <ecNumber evidence="3">2.7.11.1</ecNumber>
    </recommendedName>
    <alternativeName>
        <fullName evidence="10 11">Atypical Serine/threonine protein kinase BUD32</fullName>
    </alternativeName>
    <alternativeName>
        <fullName evidence="4">EKC/KEOPS complex subunit bud32</fullName>
    </alternativeName>
</protein>
<evidence type="ECO:0000256" key="1">
    <source>
        <dbReference type="ARBA" id="ARBA00003747"/>
    </source>
</evidence>
<dbReference type="GO" id="GO:0004674">
    <property type="term" value="F:protein serine/threonine kinase activity"/>
    <property type="evidence" value="ECO:0007669"/>
    <property type="project" value="UniProtKB-EC"/>
</dbReference>
<keyword evidence="9" id="KW-0067">ATP-binding</keyword>
<evidence type="ECO:0000256" key="4">
    <source>
        <dbReference type="ARBA" id="ARBA00013948"/>
    </source>
</evidence>
<evidence type="ECO:0000313" key="16">
    <source>
        <dbReference type="Proteomes" id="UP000594364"/>
    </source>
</evidence>
<evidence type="ECO:0000256" key="7">
    <source>
        <dbReference type="ARBA" id="ARBA00022741"/>
    </source>
</evidence>
<evidence type="ECO:0000256" key="10">
    <source>
        <dbReference type="ARBA" id="ARBA00030980"/>
    </source>
</evidence>
<keyword evidence="16" id="KW-1185">Reference proteome</keyword>
<evidence type="ECO:0000256" key="6">
    <source>
        <dbReference type="ARBA" id="ARBA00022679"/>
    </source>
</evidence>
<dbReference type="InterPro" id="IPR011009">
    <property type="entry name" value="Kinase-like_dom_sf"/>
</dbReference>
<evidence type="ECO:0000259" key="14">
    <source>
        <dbReference type="PROSITE" id="PS50011"/>
    </source>
</evidence>
<dbReference type="EC" id="2.7.11.1" evidence="3"/>
<keyword evidence="7" id="KW-0547">Nucleotide-binding</keyword>
<dbReference type="InterPro" id="IPR051681">
    <property type="entry name" value="Ser/Thr_Kinases-Pseudokinases"/>
</dbReference>
<keyword evidence="6" id="KW-0808">Transferase</keyword>
<dbReference type="Pfam" id="PF00069">
    <property type="entry name" value="Pkinase"/>
    <property type="match status" value="1"/>
</dbReference>
<evidence type="ECO:0000256" key="13">
    <source>
        <dbReference type="ARBA" id="ARBA00048679"/>
    </source>
</evidence>
<proteinExistence type="predicted"/>
<comment type="catalytic activity">
    <reaction evidence="13">
        <text>L-seryl-[protein] + ATP = O-phospho-L-seryl-[protein] + ADP + H(+)</text>
        <dbReference type="Rhea" id="RHEA:17989"/>
        <dbReference type="Rhea" id="RHEA-COMP:9863"/>
        <dbReference type="Rhea" id="RHEA-COMP:11604"/>
        <dbReference type="ChEBI" id="CHEBI:15378"/>
        <dbReference type="ChEBI" id="CHEBI:29999"/>
        <dbReference type="ChEBI" id="CHEBI:30616"/>
        <dbReference type="ChEBI" id="CHEBI:83421"/>
        <dbReference type="ChEBI" id="CHEBI:456216"/>
        <dbReference type="EC" id="2.7.11.1"/>
    </reaction>
</comment>
<accession>A0A7S9PX15</accession>
<dbReference type="PROSITE" id="PS00109">
    <property type="entry name" value="PROTEIN_KINASE_TYR"/>
    <property type="match status" value="1"/>
</dbReference>
<feature type="domain" description="Protein kinase" evidence="14">
    <location>
        <begin position="1"/>
        <end position="260"/>
    </location>
</feature>
<dbReference type="OrthoDB" id="1668230at2759"/>
<comment type="subunit">
    <text evidence="2">Component of the EKC/KEOPS complex composed of at least BUD32, CGI121, GON7, KAE1 and PCC1; the whole complex dimerizes.</text>
</comment>